<dbReference type="SUPFAM" id="SSF54523">
    <property type="entry name" value="Pili subunits"/>
    <property type="match status" value="1"/>
</dbReference>
<dbReference type="InterPro" id="IPR012902">
    <property type="entry name" value="N_methyl_site"/>
</dbReference>
<gene>
    <name evidence="5" type="ORF">F935_03408</name>
</gene>
<dbReference type="EMBL" id="APQJ01000013">
    <property type="protein sequence ID" value="EOQ61062.1"/>
    <property type="molecule type" value="Genomic_DNA"/>
</dbReference>
<comment type="similarity">
    <text evidence="1 3">Belongs to the N-Me-Phe pilin family.</text>
</comment>
<evidence type="ECO:0000313" key="6">
    <source>
        <dbReference type="Proteomes" id="UP000014041"/>
    </source>
</evidence>
<dbReference type="GO" id="GO:0044096">
    <property type="term" value="C:type IV pilus"/>
    <property type="evidence" value="ECO:0007669"/>
    <property type="project" value="TreeGrafter"/>
</dbReference>
<evidence type="ECO:0000313" key="5">
    <source>
        <dbReference type="EMBL" id="EOQ61062.1"/>
    </source>
</evidence>
<dbReference type="Pfam" id="PF07963">
    <property type="entry name" value="N_methyl"/>
    <property type="match status" value="1"/>
</dbReference>
<dbReference type="PANTHER" id="PTHR30093:SF34">
    <property type="entry name" value="PREPILIN PEPTIDASE-DEPENDENT PROTEIN D"/>
    <property type="match status" value="1"/>
</dbReference>
<evidence type="ECO:0008006" key="7">
    <source>
        <dbReference type="Google" id="ProtNLM"/>
    </source>
</evidence>
<evidence type="ECO:0000256" key="2">
    <source>
        <dbReference type="ARBA" id="ARBA00022481"/>
    </source>
</evidence>
<dbReference type="InterPro" id="IPR045584">
    <property type="entry name" value="Pilin-like"/>
</dbReference>
<sequence length="180" mass="18586">MNAQKGFTLIELMIVVAIIGILAAIAIPAYSDYTVRTRISEGLNLADSAKQMIASDAASVNDLKSVSTTWNAQAQGSGANSKYVNSVQINQSTGEIEVVYNASAVGIGTAANKLYLKPYVRSKKAGDPGVELDAALKAGETGAIDWGCSSATHNAATDAKLETGLSTGTLEAKFAPAACR</sequence>
<feature type="transmembrane region" description="Helical" evidence="4">
    <location>
        <begin position="12"/>
        <end position="30"/>
    </location>
</feature>
<dbReference type="HOGENOM" id="CLU_091705_4_0_6"/>
<keyword evidence="4" id="KW-1133">Transmembrane helix</keyword>
<evidence type="ECO:0000256" key="3">
    <source>
        <dbReference type="RuleBase" id="RU000389"/>
    </source>
</evidence>
<dbReference type="Proteomes" id="UP000014041">
    <property type="component" value="Unassembled WGS sequence"/>
</dbReference>
<dbReference type="Pfam" id="PF00114">
    <property type="entry name" value="Pilin"/>
    <property type="match status" value="1"/>
</dbReference>
<dbReference type="GO" id="GO:0007155">
    <property type="term" value="P:cell adhesion"/>
    <property type="evidence" value="ECO:0007669"/>
    <property type="project" value="InterPro"/>
</dbReference>
<protein>
    <recommendedName>
        <fullName evidence="7">Type IV pilin structural subunit</fullName>
    </recommendedName>
</protein>
<keyword evidence="3" id="KW-0281">Fimbrium</keyword>
<dbReference type="NCBIfam" id="TIGR02532">
    <property type="entry name" value="IV_pilin_GFxxxE"/>
    <property type="match status" value="1"/>
</dbReference>
<evidence type="ECO:0000256" key="1">
    <source>
        <dbReference type="ARBA" id="ARBA00005233"/>
    </source>
</evidence>
<accession>R8Y0I6</accession>
<keyword evidence="4" id="KW-0472">Membrane</keyword>
<dbReference type="PANTHER" id="PTHR30093">
    <property type="entry name" value="GENERAL SECRETION PATHWAY PROTEIN G"/>
    <property type="match status" value="1"/>
</dbReference>
<dbReference type="RefSeq" id="WP_016139997.1">
    <property type="nucleotide sequence ID" value="NZ_KB976986.1"/>
</dbReference>
<keyword evidence="2" id="KW-0488">Methylation</keyword>
<dbReference type="AlphaFoldDB" id="R8Y0I6"/>
<dbReference type="PROSITE" id="PS00409">
    <property type="entry name" value="PROKAR_NTER_METHYL"/>
    <property type="match status" value="1"/>
</dbReference>
<dbReference type="Gene3D" id="3.30.700.10">
    <property type="entry name" value="Glycoprotein, Type 4 Pilin"/>
    <property type="match status" value="1"/>
</dbReference>
<evidence type="ECO:0000256" key="4">
    <source>
        <dbReference type="SAM" id="Phobius"/>
    </source>
</evidence>
<organism evidence="5 6">
    <name type="scientific">Acinetobacter calcoaceticus ANC 3811</name>
    <dbReference type="NCBI Taxonomy" id="1217690"/>
    <lineage>
        <taxon>Bacteria</taxon>
        <taxon>Pseudomonadati</taxon>
        <taxon>Pseudomonadota</taxon>
        <taxon>Gammaproteobacteria</taxon>
        <taxon>Moraxellales</taxon>
        <taxon>Moraxellaceae</taxon>
        <taxon>Acinetobacter</taxon>
        <taxon>Acinetobacter calcoaceticus/baumannii complex</taxon>
    </lineage>
</organism>
<reference evidence="5 6" key="1">
    <citation type="submission" date="2013-02" db="EMBL/GenBank/DDBJ databases">
        <title>The Genome Sequence of Acinetobacter sp. ANC 3811.</title>
        <authorList>
            <consortium name="The Broad Institute Genome Sequencing Platform"/>
            <consortium name="The Broad Institute Genome Sequencing Center for Infectious Disease"/>
            <person name="Cerqueira G."/>
            <person name="Feldgarden M."/>
            <person name="Courvalin P."/>
            <person name="Perichon B."/>
            <person name="Grillot-Courvalin C."/>
            <person name="Clermont D."/>
            <person name="Rocha E."/>
            <person name="Yoon E.-J."/>
            <person name="Nemec A."/>
            <person name="Walker B."/>
            <person name="Young S.K."/>
            <person name="Zeng Q."/>
            <person name="Gargeya S."/>
            <person name="Fitzgerald M."/>
            <person name="Haas B."/>
            <person name="Abouelleil A."/>
            <person name="Alvarado L."/>
            <person name="Arachchi H.M."/>
            <person name="Berlin A.M."/>
            <person name="Chapman S.B."/>
            <person name="Dewar J."/>
            <person name="Goldberg J."/>
            <person name="Griggs A."/>
            <person name="Gujja S."/>
            <person name="Hansen M."/>
            <person name="Howarth C."/>
            <person name="Imamovic A."/>
            <person name="Larimer J."/>
            <person name="McCowan C."/>
            <person name="Murphy C."/>
            <person name="Neiman D."/>
            <person name="Pearson M."/>
            <person name="Priest M."/>
            <person name="Roberts A."/>
            <person name="Saif S."/>
            <person name="Shea T."/>
            <person name="Sisk P."/>
            <person name="Sykes S."/>
            <person name="Wortman J."/>
            <person name="Nusbaum C."/>
            <person name="Birren B."/>
        </authorList>
    </citation>
    <scope>NUCLEOTIDE SEQUENCE [LARGE SCALE GENOMIC DNA]</scope>
    <source>
        <strain evidence="5 6">ANC 3811</strain>
    </source>
</reference>
<dbReference type="PATRIC" id="fig|1217690.3.peg.3362"/>
<dbReference type="InterPro" id="IPR001082">
    <property type="entry name" value="Pilin"/>
</dbReference>
<keyword evidence="4" id="KW-0812">Transmembrane</keyword>
<proteinExistence type="inferred from homology"/>
<dbReference type="GO" id="GO:0043107">
    <property type="term" value="P:type IV pilus-dependent motility"/>
    <property type="evidence" value="ECO:0007669"/>
    <property type="project" value="TreeGrafter"/>
</dbReference>
<name>R8Y0I6_ACICA</name>
<comment type="caution">
    <text evidence="5">The sequence shown here is derived from an EMBL/GenBank/DDBJ whole genome shotgun (WGS) entry which is preliminary data.</text>
</comment>